<sequence>MPVIALALGFLVSLVAALALVPVVRRIAARAGWIDTPDGRRKVHARAVPNVGGVAIVGAACLGIGVMTVARLELPRSISGALTLPHPFVVLGALGIAAVGFWDDLREITYRAKFAAQLAVTALAFLGGARVVVFDGPLGGGSLALAVSVVLTVVWMVGMMNAVNLIDGMDGLAAGVVAIAFWGLAGAHAMRGDLGALVLAAAVSGALFGFLRYNFNPASIFMGDSGSLFLGYVLAAYALRGTSHPHPVLALMIPAVIMGIPVLDTGVSILRRRMTGKPLFSADRDHIHHRLQAQMSTRQAAVTLYLFGTFLALGGVVMSGQRWVPALVTFAAGTGGVYAFLSYVHYLPSPVAIVRFAQHRRRLRQLVEERTGESAKAPRAGRIPHGRFEPVAGPER</sequence>
<evidence type="ECO:0000313" key="10">
    <source>
        <dbReference type="EMBL" id="PAP77912.1"/>
    </source>
</evidence>
<evidence type="ECO:0000313" key="11">
    <source>
        <dbReference type="Proteomes" id="UP000216339"/>
    </source>
</evidence>
<keyword evidence="7" id="KW-0479">Metal-binding</keyword>
<feature type="binding site" evidence="7">
    <location>
        <position position="164"/>
    </location>
    <ligand>
        <name>Mg(2+)</name>
        <dbReference type="ChEBI" id="CHEBI:18420"/>
    </ligand>
</feature>
<dbReference type="EMBL" id="MQWD01000001">
    <property type="protein sequence ID" value="PAP77912.1"/>
    <property type="molecule type" value="Genomic_DNA"/>
</dbReference>
<accession>A0A271J340</accession>
<dbReference type="PROSITE" id="PS01348">
    <property type="entry name" value="MRAY_2"/>
    <property type="match status" value="1"/>
</dbReference>
<dbReference type="InterPro" id="IPR000715">
    <property type="entry name" value="Glycosyl_transferase_4"/>
</dbReference>
<evidence type="ECO:0000256" key="2">
    <source>
        <dbReference type="ARBA" id="ARBA00022475"/>
    </source>
</evidence>
<dbReference type="Pfam" id="PF00953">
    <property type="entry name" value="Glycos_transf_4"/>
    <property type="match status" value="1"/>
</dbReference>
<keyword evidence="6 9" id="KW-0472">Membrane</keyword>
<keyword evidence="7" id="KW-0460">Magnesium</keyword>
<feature type="transmembrane region" description="Helical" evidence="9">
    <location>
        <begin position="196"/>
        <end position="213"/>
    </location>
</feature>
<evidence type="ECO:0000256" key="7">
    <source>
        <dbReference type="PIRSR" id="PIRSR600715-1"/>
    </source>
</evidence>
<dbReference type="AlphaFoldDB" id="A0A271J340"/>
<feature type="binding site" evidence="7">
    <location>
        <position position="224"/>
    </location>
    <ligand>
        <name>Mg(2+)</name>
        <dbReference type="ChEBI" id="CHEBI:18420"/>
    </ligand>
</feature>
<evidence type="ECO:0000256" key="8">
    <source>
        <dbReference type="SAM" id="MobiDB-lite"/>
    </source>
</evidence>
<keyword evidence="5 9" id="KW-1133">Transmembrane helix</keyword>
<dbReference type="PANTHER" id="PTHR22926">
    <property type="entry name" value="PHOSPHO-N-ACETYLMURAMOYL-PENTAPEPTIDE-TRANSFERASE"/>
    <property type="match status" value="1"/>
</dbReference>
<dbReference type="GO" id="GO:0044038">
    <property type="term" value="P:cell wall macromolecule biosynthetic process"/>
    <property type="evidence" value="ECO:0007669"/>
    <property type="project" value="TreeGrafter"/>
</dbReference>
<feature type="transmembrane region" description="Helical" evidence="9">
    <location>
        <begin position="139"/>
        <end position="159"/>
    </location>
</feature>
<feature type="region of interest" description="Disordered" evidence="8">
    <location>
        <begin position="367"/>
        <end position="396"/>
    </location>
</feature>
<feature type="transmembrane region" description="Helical" evidence="9">
    <location>
        <begin position="84"/>
        <end position="102"/>
    </location>
</feature>
<feature type="transmembrane region" description="Helical" evidence="9">
    <location>
        <begin position="114"/>
        <end position="133"/>
    </location>
</feature>
<dbReference type="GO" id="GO:0071555">
    <property type="term" value="P:cell wall organization"/>
    <property type="evidence" value="ECO:0007669"/>
    <property type="project" value="TreeGrafter"/>
</dbReference>
<gene>
    <name evidence="10" type="ORF">BSZ37_16425</name>
</gene>
<comment type="subcellular location">
    <subcellularLocation>
        <location evidence="1">Cell membrane</location>
        <topology evidence="1">Multi-pass membrane protein</topology>
    </subcellularLocation>
</comment>
<name>A0A271J340_9BACT</name>
<feature type="transmembrane region" description="Helical" evidence="9">
    <location>
        <begin position="338"/>
        <end position="357"/>
    </location>
</feature>
<feature type="transmembrane region" description="Helical" evidence="9">
    <location>
        <begin position="48"/>
        <end position="72"/>
    </location>
</feature>
<feature type="transmembrane region" description="Helical" evidence="9">
    <location>
        <begin position="6"/>
        <end position="28"/>
    </location>
</feature>
<dbReference type="Proteomes" id="UP000216339">
    <property type="component" value="Unassembled WGS sequence"/>
</dbReference>
<dbReference type="GO" id="GO:0005886">
    <property type="term" value="C:plasma membrane"/>
    <property type="evidence" value="ECO:0007669"/>
    <property type="project" value="UniProtKB-SubCell"/>
</dbReference>
<evidence type="ECO:0000256" key="3">
    <source>
        <dbReference type="ARBA" id="ARBA00022679"/>
    </source>
</evidence>
<dbReference type="CDD" id="cd06853">
    <property type="entry name" value="GT_WecA_like"/>
    <property type="match status" value="1"/>
</dbReference>
<feature type="transmembrane region" description="Helical" evidence="9">
    <location>
        <begin position="171"/>
        <end position="190"/>
    </location>
</feature>
<dbReference type="GO" id="GO:0016780">
    <property type="term" value="F:phosphotransferase activity, for other substituted phosphate groups"/>
    <property type="evidence" value="ECO:0007669"/>
    <property type="project" value="InterPro"/>
</dbReference>
<reference evidence="10 11" key="1">
    <citation type="submission" date="2016-11" db="EMBL/GenBank/DDBJ databases">
        <title>Study of marine rhodopsin-containing bacteria.</title>
        <authorList>
            <person name="Yoshizawa S."/>
            <person name="Kumagai Y."/>
            <person name="Kogure K."/>
        </authorList>
    </citation>
    <scope>NUCLEOTIDE SEQUENCE [LARGE SCALE GENOMIC DNA]</scope>
    <source>
        <strain evidence="10 11">SAORIC-28</strain>
    </source>
</reference>
<dbReference type="PANTHER" id="PTHR22926:SF3">
    <property type="entry name" value="UNDECAPRENYL-PHOSPHATE ALPHA-N-ACETYLGLUCOSAMINYL 1-PHOSPHATE TRANSFERASE"/>
    <property type="match status" value="1"/>
</dbReference>
<evidence type="ECO:0000256" key="4">
    <source>
        <dbReference type="ARBA" id="ARBA00022692"/>
    </source>
</evidence>
<feature type="transmembrane region" description="Helical" evidence="9">
    <location>
        <begin position="220"/>
        <end position="239"/>
    </location>
</feature>
<keyword evidence="4 9" id="KW-0812">Transmembrane</keyword>
<keyword evidence="2" id="KW-1003">Cell membrane</keyword>
<evidence type="ECO:0000256" key="9">
    <source>
        <dbReference type="SAM" id="Phobius"/>
    </source>
</evidence>
<dbReference type="InterPro" id="IPR018480">
    <property type="entry name" value="PNAcMuramoyl-5peptid_Trfase_CS"/>
</dbReference>
<dbReference type="GO" id="GO:0046872">
    <property type="term" value="F:metal ion binding"/>
    <property type="evidence" value="ECO:0007669"/>
    <property type="project" value="UniProtKB-KW"/>
</dbReference>
<organism evidence="10 11">
    <name type="scientific">Rubrivirga marina</name>
    <dbReference type="NCBI Taxonomy" id="1196024"/>
    <lineage>
        <taxon>Bacteria</taxon>
        <taxon>Pseudomonadati</taxon>
        <taxon>Rhodothermota</taxon>
        <taxon>Rhodothermia</taxon>
        <taxon>Rhodothermales</taxon>
        <taxon>Rubricoccaceae</taxon>
        <taxon>Rubrivirga</taxon>
    </lineage>
</organism>
<feature type="transmembrane region" description="Helical" evidence="9">
    <location>
        <begin position="300"/>
        <end position="318"/>
    </location>
</feature>
<evidence type="ECO:0008006" key="12">
    <source>
        <dbReference type="Google" id="ProtNLM"/>
    </source>
</evidence>
<evidence type="ECO:0000256" key="1">
    <source>
        <dbReference type="ARBA" id="ARBA00004651"/>
    </source>
</evidence>
<dbReference type="RefSeq" id="WP_095511583.1">
    <property type="nucleotide sequence ID" value="NZ_MQWD01000001.1"/>
</dbReference>
<evidence type="ECO:0000256" key="6">
    <source>
        <dbReference type="ARBA" id="ARBA00023136"/>
    </source>
</evidence>
<feature type="transmembrane region" description="Helical" evidence="9">
    <location>
        <begin position="251"/>
        <end position="270"/>
    </location>
</feature>
<keyword evidence="3" id="KW-0808">Transferase</keyword>
<keyword evidence="11" id="KW-1185">Reference proteome</keyword>
<dbReference type="OrthoDB" id="9783652at2"/>
<comment type="cofactor">
    <cofactor evidence="7">
        <name>Mg(2+)</name>
        <dbReference type="ChEBI" id="CHEBI:18420"/>
    </cofactor>
</comment>
<comment type="caution">
    <text evidence="10">The sequence shown here is derived from an EMBL/GenBank/DDBJ whole genome shotgun (WGS) entry which is preliminary data.</text>
</comment>
<protein>
    <recommendedName>
        <fullName evidence="12">Undecaprenyl-phosphate alpha-N-acetylglucosaminyl 1-phosphate transferase</fullName>
    </recommendedName>
</protein>
<proteinExistence type="predicted"/>
<dbReference type="GO" id="GO:0009103">
    <property type="term" value="P:lipopolysaccharide biosynthetic process"/>
    <property type="evidence" value="ECO:0007669"/>
    <property type="project" value="TreeGrafter"/>
</dbReference>
<evidence type="ECO:0000256" key="5">
    <source>
        <dbReference type="ARBA" id="ARBA00022989"/>
    </source>
</evidence>